<feature type="transmembrane region" description="Helical" evidence="1">
    <location>
        <begin position="59"/>
        <end position="81"/>
    </location>
</feature>
<dbReference type="OrthoDB" id="2943819at2"/>
<accession>A0A3R5X5G0</accession>
<evidence type="ECO:0000256" key="1">
    <source>
        <dbReference type="SAM" id="Phobius"/>
    </source>
</evidence>
<dbReference type="RefSeq" id="WP_128215866.1">
    <property type="nucleotide sequence ID" value="NZ_CP025746.1"/>
</dbReference>
<sequence>MENNFYSNDEMMVDKNLQPMTLGNWVVTMILLAIPVVNLVLLFVWGFGTNVNKSKKTYCQANLIFIAIVFVLAIVASLALAGQAAKTI</sequence>
<reference evidence="2 3" key="1">
    <citation type="submission" date="2018-01" db="EMBL/GenBank/DDBJ databases">
        <title>Genome Sequencing and Assembly of Anaerobacter polyendosporus strain CT4.</title>
        <authorList>
            <person name="Tachaapaikoon C."/>
            <person name="Sutheeworapong S."/>
            <person name="Jenjaroenpun P."/>
            <person name="Wongsurawat T."/>
            <person name="Nookeaw I."/>
            <person name="Cheawchanlertfa P."/>
            <person name="Kosugi A."/>
            <person name="Cheevadhanarak S."/>
            <person name="Ratanakhanokchai K."/>
        </authorList>
    </citation>
    <scope>NUCLEOTIDE SEQUENCE [LARGE SCALE GENOMIC DNA]</scope>
    <source>
        <strain evidence="2 3">CT4</strain>
    </source>
</reference>
<dbReference type="Proteomes" id="UP000286268">
    <property type="component" value="Chromosome"/>
</dbReference>
<keyword evidence="1" id="KW-0812">Transmembrane</keyword>
<keyword evidence="3" id="KW-1185">Reference proteome</keyword>
<keyword evidence="1" id="KW-1133">Transmembrane helix</keyword>
<evidence type="ECO:0000313" key="2">
    <source>
        <dbReference type="EMBL" id="QAA35175.1"/>
    </source>
</evidence>
<dbReference type="EMBL" id="CP025746">
    <property type="protein sequence ID" value="QAA35175.1"/>
    <property type="molecule type" value="Genomic_DNA"/>
</dbReference>
<proteinExistence type="predicted"/>
<name>A0A3R5X5G0_9CLOT</name>
<evidence type="ECO:0000313" key="3">
    <source>
        <dbReference type="Proteomes" id="UP000286268"/>
    </source>
</evidence>
<gene>
    <name evidence="2" type="ORF">C1I91_27965</name>
</gene>
<keyword evidence="1" id="KW-0472">Membrane</keyword>
<dbReference type="KEGG" id="cmah:C1I91_27965"/>
<dbReference type="AlphaFoldDB" id="A0A3R5X5G0"/>
<feature type="transmembrane region" description="Helical" evidence="1">
    <location>
        <begin position="25"/>
        <end position="47"/>
    </location>
</feature>
<protein>
    <submittedName>
        <fullName evidence="2">Uncharacterized protein</fullName>
    </submittedName>
</protein>
<organism evidence="2 3">
    <name type="scientific">Clostridium manihotivorum</name>
    <dbReference type="NCBI Taxonomy" id="2320868"/>
    <lineage>
        <taxon>Bacteria</taxon>
        <taxon>Bacillati</taxon>
        <taxon>Bacillota</taxon>
        <taxon>Clostridia</taxon>
        <taxon>Eubacteriales</taxon>
        <taxon>Clostridiaceae</taxon>
        <taxon>Clostridium</taxon>
    </lineage>
</organism>